<accession>A0A150LSB8</accession>
<protein>
    <recommendedName>
        <fullName evidence="2">Aldose 1-epimerase</fullName>
    </recommendedName>
    <alternativeName>
        <fullName evidence="6">Galactose mutarotase</fullName>
    </alternativeName>
    <alternativeName>
        <fullName evidence="5">Type-1 mutarotase</fullName>
    </alternativeName>
</protein>
<dbReference type="PATRIC" id="fig|301148.3.peg.232"/>
<dbReference type="AlphaFoldDB" id="A0A150LSB8"/>
<evidence type="ECO:0000256" key="2">
    <source>
        <dbReference type="ARBA" id="ARBA00014165"/>
    </source>
</evidence>
<dbReference type="InterPro" id="IPR011013">
    <property type="entry name" value="Gal_mutarotase_sf_dom"/>
</dbReference>
<evidence type="ECO:0000256" key="6">
    <source>
        <dbReference type="ARBA" id="ARBA00033373"/>
    </source>
</evidence>
<dbReference type="GO" id="GO:0004034">
    <property type="term" value="F:aldose 1-epimerase activity"/>
    <property type="evidence" value="ECO:0007669"/>
    <property type="project" value="TreeGrafter"/>
</dbReference>
<proteinExistence type="inferred from homology"/>
<comment type="similarity">
    <text evidence="1">Belongs to the aldose epimerase family.</text>
</comment>
<dbReference type="PROSITE" id="PS00545">
    <property type="entry name" value="ALDOSE_1_EPIMERASE"/>
    <property type="match status" value="1"/>
</dbReference>
<dbReference type="InterPro" id="IPR047215">
    <property type="entry name" value="Galactose_mutarotase-like"/>
</dbReference>
<name>A0A150LSB8_9BACI</name>
<dbReference type="GO" id="GO:0033499">
    <property type="term" value="P:galactose catabolic process via UDP-galactose, Leloir pathway"/>
    <property type="evidence" value="ECO:0007669"/>
    <property type="project" value="TreeGrafter"/>
</dbReference>
<dbReference type="Proteomes" id="UP000075683">
    <property type="component" value="Unassembled WGS sequence"/>
</dbReference>
<evidence type="ECO:0000256" key="5">
    <source>
        <dbReference type="ARBA" id="ARBA00032300"/>
    </source>
</evidence>
<dbReference type="NCBIfam" id="NF008277">
    <property type="entry name" value="PRK11055.1"/>
    <property type="match status" value="1"/>
</dbReference>
<dbReference type="Gene3D" id="2.70.98.10">
    <property type="match status" value="1"/>
</dbReference>
<dbReference type="InterPro" id="IPR014718">
    <property type="entry name" value="GH-type_carb-bd"/>
</dbReference>
<dbReference type="PANTHER" id="PTHR10091">
    <property type="entry name" value="ALDOSE-1-EPIMERASE"/>
    <property type="match status" value="1"/>
</dbReference>
<evidence type="ECO:0000256" key="4">
    <source>
        <dbReference type="ARBA" id="ARBA00023277"/>
    </source>
</evidence>
<evidence type="ECO:0000256" key="1">
    <source>
        <dbReference type="ARBA" id="ARBA00006206"/>
    </source>
</evidence>
<reference evidence="7 8" key="1">
    <citation type="submission" date="2016-01" db="EMBL/GenBank/DDBJ databases">
        <title>Draft Genome Sequences of Seven Thermophilic Sporeformers Isolated from Foods.</title>
        <authorList>
            <person name="Berendsen E.M."/>
            <person name="Wells-Bennik M.H."/>
            <person name="Krawcyk A.O."/>
            <person name="De Jong A."/>
            <person name="Holsappel S."/>
            <person name="Eijlander R.T."/>
            <person name="Kuipers O.P."/>
        </authorList>
    </citation>
    <scope>NUCLEOTIDE SEQUENCE [LARGE SCALE GENOMIC DNA]</scope>
    <source>
        <strain evidence="7 8">B4135</strain>
    </source>
</reference>
<dbReference type="CDD" id="cd09019">
    <property type="entry name" value="galactose_mutarotase_like"/>
    <property type="match status" value="1"/>
</dbReference>
<dbReference type="PANTHER" id="PTHR10091:SF0">
    <property type="entry name" value="GALACTOSE MUTAROTASE"/>
    <property type="match status" value="1"/>
</dbReference>
<dbReference type="InterPro" id="IPR018052">
    <property type="entry name" value="Ald1_epimerase_CS"/>
</dbReference>
<dbReference type="SUPFAM" id="SSF74650">
    <property type="entry name" value="Galactose mutarotase-like"/>
    <property type="match status" value="1"/>
</dbReference>
<keyword evidence="4" id="KW-0119">Carbohydrate metabolism</keyword>
<dbReference type="GO" id="GO:0005737">
    <property type="term" value="C:cytoplasm"/>
    <property type="evidence" value="ECO:0007669"/>
    <property type="project" value="TreeGrafter"/>
</dbReference>
<organism evidence="7 8">
    <name type="scientific">Caldibacillus debilis</name>
    <dbReference type="NCBI Taxonomy" id="301148"/>
    <lineage>
        <taxon>Bacteria</taxon>
        <taxon>Bacillati</taxon>
        <taxon>Bacillota</taxon>
        <taxon>Bacilli</taxon>
        <taxon>Bacillales</taxon>
        <taxon>Bacillaceae</taxon>
        <taxon>Caldibacillus</taxon>
    </lineage>
</organism>
<keyword evidence="3 7" id="KW-0413">Isomerase</keyword>
<dbReference type="EMBL" id="LQYT01000072">
    <property type="protein sequence ID" value="KYD15157.1"/>
    <property type="molecule type" value="Genomic_DNA"/>
</dbReference>
<evidence type="ECO:0000313" key="7">
    <source>
        <dbReference type="EMBL" id="KYD15157.1"/>
    </source>
</evidence>
<dbReference type="InterPro" id="IPR008183">
    <property type="entry name" value="Aldose_1/G6P_1-epimerase"/>
</dbReference>
<evidence type="ECO:0000256" key="3">
    <source>
        <dbReference type="ARBA" id="ARBA00023235"/>
    </source>
</evidence>
<comment type="caution">
    <text evidence="7">The sequence shown here is derived from an EMBL/GenBank/DDBJ whole genome shotgun (WGS) entry which is preliminary data.</text>
</comment>
<dbReference type="STRING" id="301148.B4135_2725"/>
<dbReference type="Pfam" id="PF01263">
    <property type="entry name" value="Aldose_epim"/>
    <property type="match status" value="1"/>
</dbReference>
<dbReference type="GO" id="GO:0030246">
    <property type="term" value="F:carbohydrate binding"/>
    <property type="evidence" value="ECO:0007669"/>
    <property type="project" value="InterPro"/>
</dbReference>
<gene>
    <name evidence="7" type="ORF">B4135_2725</name>
</gene>
<sequence>MAKPAGPNDFFRRSRLAVLGFPFGIPGAPCFGEKHPDFFADSLIWEEMKKEALFSVRRRFLSCGGAPFAVICRENCHFPHPSPVPRFPAVRPAWRRVNVSLRRPAAWRHRWPGGNFFGCGDLLPTEREETEIFGKPYRKEGKGMKITKQTFGEVGHEPVYAYTLENDRGMRLTCLNLGCTVTEILAPDRDGNLENVVLGFDRVEDYLRRKTYFGAIIGRIAGRIRGAEFALDGKTYTLPANEGNNHLHGGIRGFHERIWEAKPVEEKDAVGVEFTYLSKDGEEGYPGNLQVRAVYWLTNENRWIQKITAKTDKKTIVNLTNHSYFNLSGNGKDLILDHELTLKSDRFLELDEELLPTGKKLEVEGTPFDFRKGRKIFDGTVSRHPQNLLAGNGYDHPFLLSENLNQEIVLRHRESGRKLTVETNQPCVVVYTSNALGEDFAIQGGVPSRKYLGICLETQGLPDAVHHSDFPPVVLEPDGRYEALTTYTFSTE</sequence>
<evidence type="ECO:0000313" key="8">
    <source>
        <dbReference type="Proteomes" id="UP000075683"/>
    </source>
</evidence>
<dbReference type="GO" id="GO:0006006">
    <property type="term" value="P:glucose metabolic process"/>
    <property type="evidence" value="ECO:0007669"/>
    <property type="project" value="TreeGrafter"/>
</dbReference>